<dbReference type="InterPro" id="IPR035093">
    <property type="entry name" value="RelE/ParE_toxin_dom_sf"/>
</dbReference>
<protein>
    <recommendedName>
        <fullName evidence="5">Plasmid stabilization protein</fullName>
    </recommendedName>
</protein>
<evidence type="ECO:0000256" key="2">
    <source>
        <dbReference type="ARBA" id="ARBA00022649"/>
    </source>
</evidence>
<comment type="caution">
    <text evidence="3">The sequence shown here is derived from an EMBL/GenBank/DDBJ whole genome shotgun (WGS) entry which is preliminary data.</text>
</comment>
<reference evidence="3 4" key="1">
    <citation type="journal article" date="2016" name="Nat. Commun.">
        <title>Thousands of microbial genomes shed light on interconnected biogeochemical processes in an aquifer system.</title>
        <authorList>
            <person name="Anantharaman K."/>
            <person name="Brown C.T."/>
            <person name="Hug L.A."/>
            <person name="Sharon I."/>
            <person name="Castelle C.J."/>
            <person name="Probst A.J."/>
            <person name="Thomas B.C."/>
            <person name="Singh A."/>
            <person name="Wilkins M.J."/>
            <person name="Karaoz U."/>
            <person name="Brodie E.L."/>
            <person name="Williams K.H."/>
            <person name="Hubbard S.S."/>
            <person name="Banfield J.F."/>
        </authorList>
    </citation>
    <scope>NUCLEOTIDE SEQUENCE [LARGE SCALE GENOMIC DNA]</scope>
</reference>
<evidence type="ECO:0000313" key="4">
    <source>
        <dbReference type="Proteomes" id="UP000176850"/>
    </source>
</evidence>
<dbReference type="PANTHER" id="PTHR35601">
    <property type="entry name" value="TOXIN RELE"/>
    <property type="match status" value="1"/>
</dbReference>
<dbReference type="Proteomes" id="UP000176850">
    <property type="component" value="Unassembled WGS sequence"/>
</dbReference>
<keyword evidence="2" id="KW-1277">Toxin-antitoxin system</keyword>
<comment type="similarity">
    <text evidence="1">Belongs to the RelE toxin family.</text>
</comment>
<sequence length="83" mass="9714">MFTVIIAPKAKRQLKLIPKRFESVISLIIRELKEDPFYWKPLTRELIGKFSSKVGPFRIIYIVNEKDKIVNIISVGHRGVVYK</sequence>
<dbReference type="Gene3D" id="3.30.2310.20">
    <property type="entry name" value="RelE-like"/>
    <property type="match status" value="1"/>
</dbReference>
<proteinExistence type="inferred from homology"/>
<evidence type="ECO:0008006" key="5">
    <source>
        <dbReference type="Google" id="ProtNLM"/>
    </source>
</evidence>
<accession>A0A1F7GM10</accession>
<dbReference type="Pfam" id="PF05016">
    <property type="entry name" value="ParE_toxin"/>
    <property type="match status" value="1"/>
</dbReference>
<dbReference type="AlphaFoldDB" id="A0A1F7GM10"/>
<dbReference type="SUPFAM" id="SSF143011">
    <property type="entry name" value="RelE-like"/>
    <property type="match status" value="1"/>
</dbReference>
<dbReference type="InterPro" id="IPR007712">
    <property type="entry name" value="RelE/ParE_toxin"/>
</dbReference>
<name>A0A1F7GM10_9BACT</name>
<dbReference type="EMBL" id="MFZH01000006">
    <property type="protein sequence ID" value="OGK19756.1"/>
    <property type="molecule type" value="Genomic_DNA"/>
</dbReference>
<dbReference type="PANTHER" id="PTHR35601:SF1">
    <property type="entry name" value="TOXIN RELE"/>
    <property type="match status" value="1"/>
</dbReference>
<evidence type="ECO:0000256" key="1">
    <source>
        <dbReference type="ARBA" id="ARBA00006226"/>
    </source>
</evidence>
<organism evidence="3 4">
    <name type="scientific">Candidatus Roizmanbacteria bacterium RIFCSPHIGHO2_01_FULL_39_24</name>
    <dbReference type="NCBI Taxonomy" id="1802032"/>
    <lineage>
        <taxon>Bacteria</taxon>
        <taxon>Candidatus Roizmaniibacteriota</taxon>
    </lineage>
</organism>
<evidence type="ECO:0000313" key="3">
    <source>
        <dbReference type="EMBL" id="OGK19756.1"/>
    </source>
</evidence>
<gene>
    <name evidence="3" type="ORF">A2799_01095</name>
</gene>